<dbReference type="PANTHER" id="PTHR43671:SF13">
    <property type="entry name" value="SERINE_THREONINE-PROTEIN KINASE NEK2"/>
    <property type="match status" value="1"/>
</dbReference>
<evidence type="ECO:0000313" key="10">
    <source>
        <dbReference type="WBParaSite" id="MBELARI_LOCUS16304"/>
    </source>
</evidence>
<evidence type="ECO:0000259" key="8">
    <source>
        <dbReference type="PROSITE" id="PS50011"/>
    </source>
</evidence>
<feature type="domain" description="Protein kinase" evidence="8">
    <location>
        <begin position="3"/>
        <end position="184"/>
    </location>
</feature>
<dbReference type="WBParaSite" id="MBELARI_LOCUS16304">
    <property type="protein sequence ID" value="MBELARI_LOCUS16304"/>
    <property type="gene ID" value="MBELARI_LOCUS16304"/>
</dbReference>
<dbReference type="Gene3D" id="1.10.510.10">
    <property type="entry name" value="Transferase(Phosphotransferase) domain 1"/>
    <property type="match status" value="1"/>
</dbReference>
<evidence type="ECO:0000256" key="7">
    <source>
        <dbReference type="PROSITE-ProRule" id="PRU10141"/>
    </source>
</evidence>
<dbReference type="Pfam" id="PF00069">
    <property type="entry name" value="Pkinase"/>
    <property type="match status" value="1"/>
</dbReference>
<evidence type="ECO:0000313" key="9">
    <source>
        <dbReference type="Proteomes" id="UP000887575"/>
    </source>
</evidence>
<dbReference type="InterPro" id="IPR017441">
    <property type="entry name" value="Protein_kinase_ATP_BS"/>
</dbReference>
<keyword evidence="9" id="KW-1185">Reference proteome</keyword>
<comment type="similarity">
    <text evidence="1">Belongs to the protein kinase superfamily. NEK Ser/Thr protein kinase family. NIMA subfamily.</text>
</comment>
<dbReference type="InterPro" id="IPR011009">
    <property type="entry name" value="Kinase-like_dom_sf"/>
</dbReference>
<keyword evidence="4 7" id="KW-0547">Nucleotide-binding</keyword>
<dbReference type="CDD" id="cd00180">
    <property type="entry name" value="PKc"/>
    <property type="match status" value="1"/>
</dbReference>
<evidence type="ECO:0000256" key="5">
    <source>
        <dbReference type="ARBA" id="ARBA00022777"/>
    </source>
</evidence>
<keyword evidence="5" id="KW-0418">Kinase</keyword>
<dbReference type="PROSITE" id="PS00107">
    <property type="entry name" value="PROTEIN_KINASE_ATP"/>
    <property type="match status" value="1"/>
</dbReference>
<evidence type="ECO:0000256" key="2">
    <source>
        <dbReference type="ARBA" id="ARBA00012513"/>
    </source>
</evidence>
<dbReference type="GO" id="GO:0005524">
    <property type="term" value="F:ATP binding"/>
    <property type="evidence" value="ECO:0007669"/>
    <property type="project" value="UniProtKB-UniRule"/>
</dbReference>
<dbReference type="AlphaFoldDB" id="A0AAF3EQE3"/>
<dbReference type="InterPro" id="IPR000719">
    <property type="entry name" value="Prot_kinase_dom"/>
</dbReference>
<feature type="binding site" evidence="7">
    <location>
        <position position="30"/>
    </location>
    <ligand>
        <name>ATP</name>
        <dbReference type="ChEBI" id="CHEBI:30616"/>
    </ligand>
</feature>
<dbReference type="PANTHER" id="PTHR43671">
    <property type="entry name" value="SERINE/THREONINE-PROTEIN KINASE NEK"/>
    <property type="match status" value="1"/>
</dbReference>
<evidence type="ECO:0000256" key="4">
    <source>
        <dbReference type="ARBA" id="ARBA00022741"/>
    </source>
</evidence>
<sequence length="184" mass="21372">MSKYEKRFIGGGAFGNVFELVGHNPPAVVKYIACFPNENLLTFQREYDILRGLTHPNVVKVIETQIVDDNLGIVMEYCQQGPLNELVFDTLIIYTMRTAIVWGRQLFDAIDCMYRIYHLVHRDIQLENIFVTDDFRMVWGEYNVSGAFHRDYFIADISTGKLAQLEKAICPKDVQEIVERWVLE</sequence>
<dbReference type="SUPFAM" id="SSF56112">
    <property type="entry name" value="Protein kinase-like (PK-like)"/>
    <property type="match status" value="1"/>
</dbReference>
<dbReference type="GO" id="GO:0004674">
    <property type="term" value="F:protein serine/threonine kinase activity"/>
    <property type="evidence" value="ECO:0007669"/>
    <property type="project" value="UniProtKB-EC"/>
</dbReference>
<organism evidence="9 10">
    <name type="scientific">Mesorhabditis belari</name>
    <dbReference type="NCBI Taxonomy" id="2138241"/>
    <lineage>
        <taxon>Eukaryota</taxon>
        <taxon>Metazoa</taxon>
        <taxon>Ecdysozoa</taxon>
        <taxon>Nematoda</taxon>
        <taxon>Chromadorea</taxon>
        <taxon>Rhabditida</taxon>
        <taxon>Rhabditina</taxon>
        <taxon>Rhabditomorpha</taxon>
        <taxon>Rhabditoidea</taxon>
        <taxon>Rhabditidae</taxon>
        <taxon>Mesorhabditinae</taxon>
        <taxon>Mesorhabditis</taxon>
    </lineage>
</organism>
<accession>A0AAF3EQE3</accession>
<dbReference type="PROSITE" id="PS50011">
    <property type="entry name" value="PROTEIN_KINASE_DOM"/>
    <property type="match status" value="1"/>
</dbReference>
<dbReference type="InterPro" id="IPR050660">
    <property type="entry name" value="NEK_Ser/Thr_kinase"/>
</dbReference>
<evidence type="ECO:0000256" key="1">
    <source>
        <dbReference type="ARBA" id="ARBA00010886"/>
    </source>
</evidence>
<evidence type="ECO:0000256" key="3">
    <source>
        <dbReference type="ARBA" id="ARBA00022679"/>
    </source>
</evidence>
<keyword evidence="6 7" id="KW-0067">ATP-binding</keyword>
<evidence type="ECO:0000256" key="6">
    <source>
        <dbReference type="ARBA" id="ARBA00022840"/>
    </source>
</evidence>
<name>A0AAF3EQE3_9BILA</name>
<dbReference type="EC" id="2.7.11.1" evidence="2"/>
<dbReference type="Proteomes" id="UP000887575">
    <property type="component" value="Unassembled WGS sequence"/>
</dbReference>
<protein>
    <recommendedName>
        <fullName evidence="2">non-specific serine/threonine protein kinase</fullName>
        <ecNumber evidence="2">2.7.11.1</ecNumber>
    </recommendedName>
</protein>
<proteinExistence type="inferred from homology"/>
<keyword evidence="3" id="KW-0808">Transferase</keyword>
<reference evidence="10" key="1">
    <citation type="submission" date="2024-02" db="UniProtKB">
        <authorList>
            <consortium name="WormBaseParasite"/>
        </authorList>
    </citation>
    <scope>IDENTIFICATION</scope>
</reference>